<dbReference type="EMBL" id="QSUZ01000001">
    <property type="protein sequence ID" value="RGN90651.1"/>
    <property type="molecule type" value="Genomic_DNA"/>
</dbReference>
<evidence type="ECO:0000313" key="2">
    <source>
        <dbReference type="EMBL" id="RGN90651.1"/>
    </source>
</evidence>
<dbReference type="GO" id="GO:0005737">
    <property type="term" value="C:cytoplasm"/>
    <property type="evidence" value="ECO:0007669"/>
    <property type="project" value="TreeGrafter"/>
</dbReference>
<feature type="domain" description="HD/PDEase" evidence="1">
    <location>
        <begin position="213"/>
        <end position="318"/>
    </location>
</feature>
<dbReference type="InterPro" id="IPR050275">
    <property type="entry name" value="PGM_Phosphatase"/>
</dbReference>
<protein>
    <submittedName>
        <fullName evidence="2">HD domain-containing protein</fullName>
    </submittedName>
</protein>
<dbReference type="PANTHER" id="PTHR48100:SF1">
    <property type="entry name" value="HISTIDINE PHOSPHATASE FAMILY PROTEIN-RELATED"/>
    <property type="match status" value="1"/>
</dbReference>
<dbReference type="InterPro" id="IPR013078">
    <property type="entry name" value="His_Pase_superF_clade-1"/>
</dbReference>
<dbReference type="Pfam" id="PF01966">
    <property type="entry name" value="HD"/>
    <property type="match status" value="1"/>
</dbReference>
<accession>A0A3E5ENW3</accession>
<dbReference type="InterPro" id="IPR003607">
    <property type="entry name" value="HD/PDEase_dom"/>
</dbReference>
<dbReference type="Gene3D" id="3.40.50.1240">
    <property type="entry name" value="Phosphoglycerate mutase-like"/>
    <property type="match status" value="1"/>
</dbReference>
<evidence type="ECO:0000313" key="3">
    <source>
        <dbReference type="Proteomes" id="UP000261105"/>
    </source>
</evidence>
<gene>
    <name evidence="2" type="ORF">DXB38_01325</name>
</gene>
<dbReference type="CDD" id="cd07067">
    <property type="entry name" value="HP_PGM_like"/>
    <property type="match status" value="1"/>
</dbReference>
<dbReference type="NCBIfam" id="TIGR00277">
    <property type="entry name" value="HDIG"/>
    <property type="match status" value="1"/>
</dbReference>
<dbReference type="SMART" id="SM00471">
    <property type="entry name" value="HDc"/>
    <property type="match status" value="1"/>
</dbReference>
<dbReference type="InterPro" id="IPR006674">
    <property type="entry name" value="HD_domain"/>
</dbReference>
<dbReference type="CDD" id="cd00077">
    <property type="entry name" value="HDc"/>
    <property type="match status" value="1"/>
</dbReference>
<reference evidence="2 3" key="1">
    <citation type="submission" date="2018-08" db="EMBL/GenBank/DDBJ databases">
        <title>A genome reference for cultivated species of the human gut microbiota.</title>
        <authorList>
            <person name="Zou Y."/>
            <person name="Xue W."/>
            <person name="Luo G."/>
        </authorList>
    </citation>
    <scope>NUCLEOTIDE SEQUENCE [LARGE SCALE GENOMIC DNA]</scope>
    <source>
        <strain evidence="2 3">OM03-6</strain>
    </source>
</reference>
<evidence type="ECO:0000259" key="1">
    <source>
        <dbReference type="SMART" id="SM00471"/>
    </source>
</evidence>
<sequence>MRDLYLIRHGKPQYPDEQSYCIGQTDLALSMLGHLQAVLLHEELSDRISRVYYSTLARAAETAGHIAAGLPHLPVSDLAERNLGEWDGLSFDTILSKWPDIYEARGNDPDHPIPGAETPFASGTRFSQAVQEILRSSEGDIAIIAHTDVISSYLYMLHPETDARQHFRLPCGSYYHLRADEKGNAALSEPGYILPHPVLSDRLCYTLRDAVSLPPHVQVHSDAVTELACHLCDELEAHGHHFDQKLIRSGALLHDIARLQKHHTRTGGDLFLQLGYPEIAQIISQHHELKETKLDEAAIVFLADKLIEETQRVSIEKRFADNLHKCKTPEALRSHEHRLKQALKLQDMIESICHIIL</sequence>
<dbReference type="SUPFAM" id="SSF109604">
    <property type="entry name" value="HD-domain/PDEase-like"/>
    <property type="match status" value="1"/>
</dbReference>
<dbReference type="Gene3D" id="1.10.3210.10">
    <property type="entry name" value="Hypothetical protein af1432"/>
    <property type="match status" value="1"/>
</dbReference>
<dbReference type="Pfam" id="PF00300">
    <property type="entry name" value="His_Phos_1"/>
    <property type="match status" value="1"/>
</dbReference>
<dbReference type="SUPFAM" id="SSF53254">
    <property type="entry name" value="Phosphoglycerate mutase-like"/>
    <property type="match status" value="1"/>
</dbReference>
<dbReference type="PANTHER" id="PTHR48100">
    <property type="entry name" value="BROAD-SPECIFICITY PHOSPHATASE YOR283W-RELATED"/>
    <property type="match status" value="1"/>
</dbReference>
<dbReference type="InterPro" id="IPR029033">
    <property type="entry name" value="His_PPase_superfam"/>
</dbReference>
<proteinExistence type="predicted"/>
<dbReference type="AlphaFoldDB" id="A0A3E5ENW3"/>
<dbReference type="SMART" id="SM00855">
    <property type="entry name" value="PGAM"/>
    <property type="match status" value="1"/>
</dbReference>
<name>A0A3E5ENW3_9FIRM</name>
<dbReference type="RefSeq" id="WP_117591641.1">
    <property type="nucleotide sequence ID" value="NZ_JAQDGF010000001.1"/>
</dbReference>
<organism evidence="2 3">
    <name type="scientific">Blautia obeum</name>
    <dbReference type="NCBI Taxonomy" id="40520"/>
    <lineage>
        <taxon>Bacteria</taxon>
        <taxon>Bacillati</taxon>
        <taxon>Bacillota</taxon>
        <taxon>Clostridia</taxon>
        <taxon>Lachnospirales</taxon>
        <taxon>Lachnospiraceae</taxon>
        <taxon>Blautia</taxon>
    </lineage>
</organism>
<comment type="caution">
    <text evidence="2">The sequence shown here is derived from an EMBL/GenBank/DDBJ whole genome shotgun (WGS) entry which is preliminary data.</text>
</comment>
<dbReference type="InterPro" id="IPR006675">
    <property type="entry name" value="HDIG_dom"/>
</dbReference>
<dbReference type="GO" id="GO:0016791">
    <property type="term" value="F:phosphatase activity"/>
    <property type="evidence" value="ECO:0007669"/>
    <property type="project" value="TreeGrafter"/>
</dbReference>
<dbReference type="Proteomes" id="UP000261105">
    <property type="component" value="Unassembled WGS sequence"/>
</dbReference>